<accession>A0A0E9GNC5</accession>
<dbReference type="EMBL" id="CAAULE010000003">
    <property type="protein sequence ID" value="VOG77273.1"/>
    <property type="molecule type" value="Genomic_DNA"/>
</dbReference>
<dbReference type="Proteomes" id="UP000312530">
    <property type="component" value="Unassembled WGS sequence"/>
</dbReference>
<dbReference type="RefSeq" id="WP_001166169.1">
    <property type="nucleotide sequence ID" value="NZ_CFBI01000028.1"/>
</dbReference>
<sequence>MQILCYFTITVVAKPNNSGEVHLDVSIEDNQGGSGHNFSSVSSSSQTAKYEEIGYNNNLSLYTTIDKTSDATALLKLKLNNVDNQPATEVPSSGITVKLNTKDNAGNWTSASNKKEITVKIVSAKPTYPDKILVKNPDTIKDTEKNAIIEKLKEANKNHPAGAPTFAKGEGEHANDIVATYSDGTTYYVPLNDVTKYAR</sequence>
<dbReference type="Proteomes" id="UP000310997">
    <property type="component" value="Unassembled WGS sequence"/>
</dbReference>
<evidence type="ECO:0000313" key="5">
    <source>
        <dbReference type="Proteomes" id="UP000310997"/>
    </source>
</evidence>
<feature type="domain" description="Atypical Rib" evidence="2">
    <location>
        <begin position="125"/>
        <end position="196"/>
    </location>
</feature>
<reference evidence="5 6" key="1">
    <citation type="submission" date="2019-04" db="EMBL/GenBank/DDBJ databases">
        <authorList>
            <consortium name="Pathogen Informatics"/>
        </authorList>
    </citation>
    <scope>NUCLEOTIDE SEQUENCE [LARGE SCALE GENOMIC DNA]</scope>
    <source>
        <strain evidence="3 6">GPSC47</strain>
        <strain evidence="4 5">GPSC559</strain>
    </source>
</reference>
<evidence type="ECO:0000313" key="4">
    <source>
        <dbReference type="EMBL" id="VTE35495.1"/>
    </source>
</evidence>
<proteinExistence type="predicted"/>
<organism evidence="4 5">
    <name type="scientific">Streptococcus pneumoniae</name>
    <dbReference type="NCBI Taxonomy" id="1313"/>
    <lineage>
        <taxon>Bacteria</taxon>
        <taxon>Bacillati</taxon>
        <taxon>Bacillota</taxon>
        <taxon>Bacilli</taxon>
        <taxon>Lactobacillales</taxon>
        <taxon>Streptococcaceae</taxon>
        <taxon>Streptococcus</taxon>
    </lineage>
</organism>
<dbReference type="AlphaFoldDB" id="A0A0E9GNC5"/>
<name>A0A0E9GNC5_STREE</name>
<protein>
    <submittedName>
        <fullName evidence="4">Hyperosmolarity resistance protein Ebh</fullName>
    </submittedName>
</protein>
<dbReference type="Gene3D" id="3.10.20.890">
    <property type="match status" value="1"/>
</dbReference>
<evidence type="ECO:0000313" key="3">
    <source>
        <dbReference type="EMBL" id="VOG77273.1"/>
    </source>
</evidence>
<dbReference type="EMBL" id="CABDLL010000001">
    <property type="protein sequence ID" value="VTE35495.1"/>
    <property type="molecule type" value="Genomic_DNA"/>
</dbReference>
<dbReference type="InterPro" id="IPR044024">
    <property type="entry name" value="aRib"/>
</dbReference>
<gene>
    <name evidence="3" type="ORF">SAMEA2696453_00545</name>
    <name evidence="4" type="ORF">SAMEA4038883_00220</name>
</gene>
<evidence type="ECO:0000259" key="2">
    <source>
        <dbReference type="Pfam" id="PF18938"/>
    </source>
</evidence>
<keyword evidence="1" id="KW-0732">Signal</keyword>
<evidence type="ECO:0000256" key="1">
    <source>
        <dbReference type="ARBA" id="ARBA00022729"/>
    </source>
</evidence>
<evidence type="ECO:0000313" key="6">
    <source>
        <dbReference type="Proteomes" id="UP000312530"/>
    </source>
</evidence>
<dbReference type="Pfam" id="PF18938">
    <property type="entry name" value="aRib"/>
    <property type="match status" value="1"/>
</dbReference>